<dbReference type="InterPro" id="IPR004291">
    <property type="entry name" value="Transposase_IS66_central"/>
</dbReference>
<dbReference type="AlphaFoldDB" id="A0A2V1GQW9"/>
<keyword evidence="3" id="KW-1185">Reference proteome</keyword>
<organism evidence="2 3">
    <name type="scientific">Pelagibaculum spongiae</name>
    <dbReference type="NCBI Taxonomy" id="2080658"/>
    <lineage>
        <taxon>Bacteria</taxon>
        <taxon>Pseudomonadati</taxon>
        <taxon>Pseudomonadota</taxon>
        <taxon>Gammaproteobacteria</taxon>
        <taxon>Oceanospirillales</taxon>
        <taxon>Pelagibaculum</taxon>
    </lineage>
</organism>
<protein>
    <recommendedName>
        <fullName evidence="1">Transposase IS66 central domain-containing protein</fullName>
    </recommendedName>
</protein>
<reference evidence="2 3" key="1">
    <citation type="submission" date="2018-04" db="EMBL/GenBank/DDBJ databases">
        <title>Thalassorhabdus spongiae gen. nov., sp. nov., isolated from a marine sponge in South-West Iceland.</title>
        <authorList>
            <person name="Knobloch S."/>
            <person name="Daussin A."/>
            <person name="Johannsson R."/>
            <person name="Marteinsson V.T."/>
        </authorList>
    </citation>
    <scope>NUCLEOTIDE SEQUENCE [LARGE SCALE GENOMIC DNA]</scope>
    <source>
        <strain evidence="2 3">Hp12</strain>
    </source>
</reference>
<dbReference type="EMBL" id="QDDL01000012">
    <property type="protein sequence ID" value="PVZ64462.1"/>
    <property type="molecule type" value="Genomic_DNA"/>
</dbReference>
<evidence type="ECO:0000313" key="3">
    <source>
        <dbReference type="Proteomes" id="UP000244906"/>
    </source>
</evidence>
<evidence type="ECO:0000259" key="1">
    <source>
        <dbReference type="Pfam" id="PF03050"/>
    </source>
</evidence>
<dbReference type="Proteomes" id="UP000244906">
    <property type="component" value="Unassembled WGS sequence"/>
</dbReference>
<dbReference type="OrthoDB" id="9800877at2"/>
<dbReference type="RefSeq" id="WP_116688765.1">
    <property type="nucleotide sequence ID" value="NZ_CAWNYD010000012.1"/>
</dbReference>
<sequence>MPFNLSDVIETLRCISHARCKFKEAEKVQGKSKSDKPDKVAMALSYLNKNWKYLIRYCEDGHLEIDNNTAENTIRPFVIS</sequence>
<dbReference type="Pfam" id="PF03050">
    <property type="entry name" value="DDE_Tnp_IS66"/>
    <property type="match status" value="1"/>
</dbReference>
<evidence type="ECO:0000313" key="2">
    <source>
        <dbReference type="EMBL" id="PVZ64462.1"/>
    </source>
</evidence>
<name>A0A2V1GQW9_9GAMM</name>
<gene>
    <name evidence="2" type="ORF">DC094_19290</name>
</gene>
<accession>A0A2V1GQW9</accession>
<comment type="caution">
    <text evidence="2">The sequence shown here is derived from an EMBL/GenBank/DDBJ whole genome shotgun (WGS) entry which is preliminary data.</text>
</comment>
<proteinExistence type="predicted"/>
<feature type="domain" description="Transposase IS66 central" evidence="1">
    <location>
        <begin position="35"/>
        <end position="79"/>
    </location>
</feature>